<evidence type="ECO:0000256" key="4">
    <source>
        <dbReference type="ARBA" id="ARBA00022840"/>
    </source>
</evidence>
<evidence type="ECO:0000313" key="6">
    <source>
        <dbReference type="EMBL" id="SEM23345.1"/>
    </source>
</evidence>
<dbReference type="Pfam" id="PF00005">
    <property type="entry name" value="ABC_tran"/>
    <property type="match status" value="2"/>
</dbReference>
<dbReference type="PANTHER" id="PTHR43776">
    <property type="entry name" value="TRANSPORT ATP-BINDING PROTEIN"/>
    <property type="match status" value="1"/>
</dbReference>
<dbReference type="eggNOG" id="COG4172">
    <property type="taxonomic scope" value="Bacteria"/>
</dbReference>
<keyword evidence="2" id="KW-0813">Transport</keyword>
<accession>A0A1H7WQ35</accession>
<sequence>MTDPVLQVSPDLPVSPAVQVSPVLQVRDLRVVHPGPVTALDGLSFDLAPGQVLGLVGESGSGKSAAALALLGLHRRTATTVTGEILLHRPDRPVLDVNAASDAELRTARGPELAMVFQEPLTSLDPYRRIGTQIATAYRLHTGASRPEARQRTAEVLERVGIDPKRARDYPHQFSGGMRQRVLIAMALALRPRVLVADEPTTALDVTVQAQILRLLDELRAETGMALVLVSHDVGVVGGLADEVVVLRQGRPVERGATGRLLGAPEHPYTRQLLEAVPRLDAPLPERKAPAADDVLVSVEGLRVDFGSVRALRGVDLTVRRGETLGIVGESGSGKSTLGRTLVRLQDPTAGAVRFEGADLAAWRGRELRRRRHELQMVFQDPTSSLNPRRLIGDSVAEPLRVQGGHDEAALRAEAVGLLERVGLSAEHADRYPHQLSGGQRQRAAIARALILRPKLIVCDEPVSALDVTTQAQVVALLRELREEFELTLVFIAHDLAVVRSVSDRVAVMRGGEVVETLAAAELTRPRHEYTRALLDAVPRLEAVVSPG</sequence>
<dbReference type="SUPFAM" id="SSF52540">
    <property type="entry name" value="P-loop containing nucleoside triphosphate hydrolases"/>
    <property type="match status" value="2"/>
</dbReference>
<dbReference type="InterPro" id="IPR050319">
    <property type="entry name" value="ABC_transp_ATP-bind"/>
</dbReference>
<evidence type="ECO:0000256" key="3">
    <source>
        <dbReference type="ARBA" id="ARBA00022741"/>
    </source>
</evidence>
<keyword evidence="3" id="KW-0547">Nucleotide-binding</keyword>
<dbReference type="RefSeq" id="WP_042450901.1">
    <property type="nucleotide sequence ID" value="NZ_BBPN01000020.1"/>
</dbReference>
<dbReference type="GO" id="GO:0016887">
    <property type="term" value="F:ATP hydrolysis activity"/>
    <property type="evidence" value="ECO:0007669"/>
    <property type="project" value="InterPro"/>
</dbReference>
<keyword evidence="7" id="KW-1185">Reference proteome</keyword>
<dbReference type="AlphaFoldDB" id="A0A1H7WQ35"/>
<gene>
    <name evidence="6" type="ORF">SAMN05414137_12132</name>
</gene>
<dbReference type="OrthoDB" id="4008250at2"/>
<dbReference type="GO" id="GO:0055085">
    <property type="term" value="P:transmembrane transport"/>
    <property type="evidence" value="ECO:0007669"/>
    <property type="project" value="UniProtKB-ARBA"/>
</dbReference>
<dbReference type="InterPro" id="IPR013563">
    <property type="entry name" value="Oligopep_ABC_C"/>
</dbReference>
<dbReference type="PANTHER" id="PTHR43776:SF7">
    <property type="entry name" value="D,D-DIPEPTIDE TRANSPORT ATP-BINDING PROTEIN DDPF-RELATED"/>
    <property type="match status" value="1"/>
</dbReference>
<dbReference type="InterPro" id="IPR003593">
    <property type="entry name" value="AAA+_ATPase"/>
</dbReference>
<evidence type="ECO:0000256" key="2">
    <source>
        <dbReference type="ARBA" id="ARBA00022448"/>
    </source>
</evidence>
<name>A0A1H7WQ35_STRJI</name>
<dbReference type="PROSITE" id="PS00211">
    <property type="entry name" value="ABC_TRANSPORTER_1"/>
    <property type="match status" value="2"/>
</dbReference>
<dbReference type="STRING" id="235985.SAMN05414137_12132"/>
<feature type="domain" description="ABC transporter" evidence="5">
    <location>
        <begin position="24"/>
        <end position="274"/>
    </location>
</feature>
<comment type="similarity">
    <text evidence="1">Belongs to the ABC transporter superfamily.</text>
</comment>
<proteinExistence type="inferred from homology"/>
<feature type="domain" description="ABC transporter" evidence="5">
    <location>
        <begin position="297"/>
        <end position="536"/>
    </location>
</feature>
<reference evidence="7" key="1">
    <citation type="submission" date="2016-10" db="EMBL/GenBank/DDBJ databases">
        <authorList>
            <person name="Varghese N."/>
        </authorList>
    </citation>
    <scope>NUCLEOTIDE SEQUENCE [LARGE SCALE GENOMIC DNA]</scope>
    <source>
        <strain evidence="7">DSM 45096 / BCRC 16803 / CGMCC 4.1857 / CIP 109030 / JCM 12277 / KCTC 19219 / NBRC 100920 / 33214</strain>
    </source>
</reference>
<dbReference type="InterPro" id="IPR017871">
    <property type="entry name" value="ABC_transporter-like_CS"/>
</dbReference>
<dbReference type="EMBL" id="FOAZ01000021">
    <property type="protein sequence ID" value="SEM23345.1"/>
    <property type="molecule type" value="Genomic_DNA"/>
</dbReference>
<dbReference type="GO" id="GO:0005524">
    <property type="term" value="F:ATP binding"/>
    <property type="evidence" value="ECO:0007669"/>
    <property type="project" value="UniProtKB-KW"/>
</dbReference>
<dbReference type="CDD" id="cd03257">
    <property type="entry name" value="ABC_NikE_OppD_transporters"/>
    <property type="match status" value="2"/>
</dbReference>
<dbReference type="Gene3D" id="3.40.50.300">
    <property type="entry name" value="P-loop containing nucleotide triphosphate hydrolases"/>
    <property type="match status" value="2"/>
</dbReference>
<keyword evidence="4 6" id="KW-0067">ATP-binding</keyword>
<protein>
    <submittedName>
        <fullName evidence="6">Peptide/nickel transport system ATP-binding protein</fullName>
    </submittedName>
</protein>
<dbReference type="NCBIfam" id="NF008453">
    <property type="entry name" value="PRK11308.1"/>
    <property type="match status" value="2"/>
</dbReference>
<evidence type="ECO:0000313" key="7">
    <source>
        <dbReference type="Proteomes" id="UP000183015"/>
    </source>
</evidence>
<dbReference type="GO" id="GO:0015833">
    <property type="term" value="P:peptide transport"/>
    <property type="evidence" value="ECO:0007669"/>
    <property type="project" value="InterPro"/>
</dbReference>
<organism evidence="6 7">
    <name type="scientific">Streptacidiphilus jiangxiensis</name>
    <dbReference type="NCBI Taxonomy" id="235985"/>
    <lineage>
        <taxon>Bacteria</taxon>
        <taxon>Bacillati</taxon>
        <taxon>Actinomycetota</taxon>
        <taxon>Actinomycetes</taxon>
        <taxon>Kitasatosporales</taxon>
        <taxon>Streptomycetaceae</taxon>
        <taxon>Streptacidiphilus</taxon>
    </lineage>
</organism>
<dbReference type="Proteomes" id="UP000183015">
    <property type="component" value="Unassembled WGS sequence"/>
</dbReference>
<dbReference type="NCBIfam" id="NF007739">
    <property type="entry name" value="PRK10419.1"/>
    <property type="match status" value="2"/>
</dbReference>
<dbReference type="PROSITE" id="PS50893">
    <property type="entry name" value="ABC_TRANSPORTER_2"/>
    <property type="match status" value="2"/>
</dbReference>
<evidence type="ECO:0000259" key="5">
    <source>
        <dbReference type="PROSITE" id="PS50893"/>
    </source>
</evidence>
<dbReference type="InterPro" id="IPR003439">
    <property type="entry name" value="ABC_transporter-like_ATP-bd"/>
</dbReference>
<dbReference type="SMART" id="SM00382">
    <property type="entry name" value="AAA"/>
    <property type="match status" value="2"/>
</dbReference>
<dbReference type="Pfam" id="PF08352">
    <property type="entry name" value="oligo_HPY"/>
    <property type="match status" value="2"/>
</dbReference>
<dbReference type="InterPro" id="IPR027417">
    <property type="entry name" value="P-loop_NTPase"/>
</dbReference>
<evidence type="ECO:0000256" key="1">
    <source>
        <dbReference type="ARBA" id="ARBA00005417"/>
    </source>
</evidence>